<dbReference type="SMART" id="SM00530">
    <property type="entry name" value="HTH_XRE"/>
    <property type="match status" value="1"/>
</dbReference>
<organism evidence="3 4">
    <name type="scientific">Elstera cyanobacteriorum</name>
    <dbReference type="NCBI Taxonomy" id="2022747"/>
    <lineage>
        <taxon>Bacteria</taxon>
        <taxon>Pseudomonadati</taxon>
        <taxon>Pseudomonadota</taxon>
        <taxon>Alphaproteobacteria</taxon>
        <taxon>Rhodospirillales</taxon>
        <taxon>Rhodospirillaceae</taxon>
        <taxon>Elstera</taxon>
    </lineage>
</organism>
<dbReference type="Gene3D" id="1.10.260.40">
    <property type="entry name" value="lambda repressor-like DNA-binding domains"/>
    <property type="match status" value="1"/>
</dbReference>
<dbReference type="InterPro" id="IPR001387">
    <property type="entry name" value="Cro/C1-type_HTH"/>
</dbReference>
<name>A0A255XR75_9PROT</name>
<dbReference type="Pfam" id="PF01381">
    <property type="entry name" value="HTH_3"/>
    <property type="match status" value="1"/>
</dbReference>
<keyword evidence="4" id="KW-1185">Reference proteome</keyword>
<dbReference type="SUPFAM" id="SSF47413">
    <property type="entry name" value="lambda repressor-like DNA-binding domains"/>
    <property type="match status" value="1"/>
</dbReference>
<dbReference type="GO" id="GO:0003677">
    <property type="term" value="F:DNA binding"/>
    <property type="evidence" value="ECO:0007669"/>
    <property type="project" value="UniProtKB-KW"/>
</dbReference>
<dbReference type="EMBL" id="NOXS01000031">
    <property type="protein sequence ID" value="OYQ19507.1"/>
    <property type="molecule type" value="Genomic_DNA"/>
</dbReference>
<gene>
    <name evidence="3" type="ORF">CHR90_08815</name>
</gene>
<evidence type="ECO:0000313" key="3">
    <source>
        <dbReference type="EMBL" id="OYQ19507.1"/>
    </source>
</evidence>
<dbReference type="GO" id="GO:0003700">
    <property type="term" value="F:DNA-binding transcription factor activity"/>
    <property type="evidence" value="ECO:0007669"/>
    <property type="project" value="TreeGrafter"/>
</dbReference>
<evidence type="ECO:0000256" key="1">
    <source>
        <dbReference type="ARBA" id="ARBA00023125"/>
    </source>
</evidence>
<dbReference type="PROSITE" id="PS50943">
    <property type="entry name" value="HTH_CROC1"/>
    <property type="match status" value="1"/>
</dbReference>
<protein>
    <recommendedName>
        <fullName evidence="2">HTH cro/C1-type domain-containing protein</fullName>
    </recommendedName>
</protein>
<comment type="caution">
    <text evidence="3">The sequence shown here is derived from an EMBL/GenBank/DDBJ whole genome shotgun (WGS) entry which is preliminary data.</text>
</comment>
<keyword evidence="1" id="KW-0238">DNA-binding</keyword>
<evidence type="ECO:0000259" key="2">
    <source>
        <dbReference type="PROSITE" id="PS50943"/>
    </source>
</evidence>
<dbReference type="PANTHER" id="PTHR46797:SF1">
    <property type="entry name" value="METHYLPHOSPHONATE SYNTHASE"/>
    <property type="match status" value="1"/>
</dbReference>
<dbReference type="RefSeq" id="WP_094408612.1">
    <property type="nucleotide sequence ID" value="NZ_BMJZ01000004.1"/>
</dbReference>
<reference evidence="3 4" key="1">
    <citation type="submission" date="2017-07" db="EMBL/GenBank/DDBJ databases">
        <title>Elstera cyanobacteriorum sp. nov., a novel bacterium isolated from cyanobacterial aggregates in a eutrophic lake.</title>
        <authorList>
            <person name="Cai H."/>
        </authorList>
    </citation>
    <scope>NUCLEOTIDE SEQUENCE [LARGE SCALE GENOMIC DNA]</scope>
    <source>
        <strain evidence="3 4">TH019</strain>
    </source>
</reference>
<accession>A0A255XR75</accession>
<dbReference type="InterPro" id="IPR010982">
    <property type="entry name" value="Lambda_DNA-bd_dom_sf"/>
</dbReference>
<sequence>MPQDIVVPRRRRGRPPRTEALTFIDQCIGARIQLYRRSQRLTQAALGEGLGVTFQQIQKYENGRSRVTVSTLYQIADLLNVPIMLFFTDLPDAGAPNPLSDPDTMTALRHFQPLPKPVKKQMVALMKVLRATENAG</sequence>
<dbReference type="InterPro" id="IPR050807">
    <property type="entry name" value="TransReg_Diox_bact_type"/>
</dbReference>
<dbReference type="Proteomes" id="UP000216361">
    <property type="component" value="Unassembled WGS sequence"/>
</dbReference>
<feature type="domain" description="HTH cro/C1-type" evidence="2">
    <location>
        <begin position="32"/>
        <end position="86"/>
    </location>
</feature>
<dbReference type="CDD" id="cd00093">
    <property type="entry name" value="HTH_XRE"/>
    <property type="match status" value="1"/>
</dbReference>
<dbReference type="OrthoDB" id="9797172at2"/>
<evidence type="ECO:0000313" key="4">
    <source>
        <dbReference type="Proteomes" id="UP000216361"/>
    </source>
</evidence>
<dbReference type="PANTHER" id="PTHR46797">
    <property type="entry name" value="HTH-TYPE TRANSCRIPTIONAL REGULATOR"/>
    <property type="match status" value="1"/>
</dbReference>
<dbReference type="GO" id="GO:0005829">
    <property type="term" value="C:cytosol"/>
    <property type="evidence" value="ECO:0007669"/>
    <property type="project" value="TreeGrafter"/>
</dbReference>
<dbReference type="AlphaFoldDB" id="A0A255XR75"/>
<proteinExistence type="predicted"/>